<protein>
    <recommendedName>
        <fullName evidence="2">Chromo domain-containing protein</fullName>
    </recommendedName>
</protein>
<dbReference type="PROSITE" id="PS50013">
    <property type="entry name" value="CHROMO_2"/>
    <property type="match status" value="1"/>
</dbReference>
<feature type="domain" description="Chromo" evidence="2">
    <location>
        <begin position="110"/>
        <end position="190"/>
    </location>
</feature>
<dbReference type="VEuPathDB" id="TriTrypDB:BSAL_48110"/>
<dbReference type="Proteomes" id="UP000051952">
    <property type="component" value="Unassembled WGS sequence"/>
</dbReference>
<dbReference type="OrthoDB" id="6133115at2759"/>
<dbReference type="AlphaFoldDB" id="A0A0S4JWJ4"/>
<evidence type="ECO:0000259" key="2">
    <source>
        <dbReference type="PROSITE" id="PS50013"/>
    </source>
</evidence>
<dbReference type="Gene3D" id="2.40.50.40">
    <property type="match status" value="1"/>
</dbReference>
<keyword evidence="4" id="KW-1185">Reference proteome</keyword>
<gene>
    <name evidence="3" type="ORF">BSAL_48110</name>
</gene>
<feature type="region of interest" description="Disordered" evidence="1">
    <location>
        <begin position="65"/>
        <end position="101"/>
    </location>
</feature>
<dbReference type="InterPro" id="IPR000953">
    <property type="entry name" value="Chromo/chromo_shadow_dom"/>
</dbReference>
<feature type="compositionally biased region" description="Acidic residues" evidence="1">
    <location>
        <begin position="76"/>
        <end position="89"/>
    </location>
</feature>
<feature type="compositionally biased region" description="Basic and acidic residues" evidence="1">
    <location>
        <begin position="65"/>
        <end position="75"/>
    </location>
</feature>
<dbReference type="SUPFAM" id="SSF54160">
    <property type="entry name" value="Chromo domain-like"/>
    <property type="match status" value="1"/>
</dbReference>
<dbReference type="SUPFAM" id="SSF56399">
    <property type="entry name" value="ADP-ribosylation"/>
    <property type="match status" value="1"/>
</dbReference>
<organism evidence="3 4">
    <name type="scientific">Bodo saltans</name>
    <name type="common">Flagellated protozoan</name>
    <dbReference type="NCBI Taxonomy" id="75058"/>
    <lineage>
        <taxon>Eukaryota</taxon>
        <taxon>Discoba</taxon>
        <taxon>Euglenozoa</taxon>
        <taxon>Kinetoplastea</taxon>
        <taxon>Metakinetoplastina</taxon>
        <taxon>Eubodonida</taxon>
        <taxon>Bodonidae</taxon>
        <taxon>Bodo</taxon>
    </lineage>
</organism>
<sequence length="434" mass="48600">MSQQSDDDYLCVDDAGNVIPANEEASMAVAATFGDELVVHDGTDEWYLEGMRECEELRARLDALTQSEDHTSRDGDDVDGNVSDDDDDGHDGMDAAFSREYSDNTGDDEWVFEYIAERRRTAKRCSHQENVYDDNGVLLATTASCFEYLCKWKWYRELTWEPRAALEEMGLVSHVDAFDKRREQRMRPMNHRGEARLKRALSLPGTLESLMGPDFVSKVMTNMYQYGLLVSHYAAVGNDRLESRFIARWKESSTTHCPRFVFHGTRRPNFRPIAREGFVVPSANGRVKVENGSVHGVGIYAAKNCIYSTSYTDCEMMFVCLALIGPEYTTMSDCGDICVFFDEGLIVPLWVVRYKMASTAASTPVRVSLHKLIGEHIAPDVGDVGGGGGRGIVARDKAVVHAARPLTKKMIRQLPRGVKELYKRGVVAAKKKTS</sequence>
<dbReference type="Gene3D" id="3.90.228.10">
    <property type="match status" value="1"/>
</dbReference>
<accession>A0A0S4JWJ4</accession>
<evidence type="ECO:0000313" key="3">
    <source>
        <dbReference type="EMBL" id="CUG94423.1"/>
    </source>
</evidence>
<evidence type="ECO:0000313" key="4">
    <source>
        <dbReference type="Proteomes" id="UP000051952"/>
    </source>
</evidence>
<proteinExistence type="predicted"/>
<dbReference type="InterPro" id="IPR016197">
    <property type="entry name" value="Chromo-like_dom_sf"/>
</dbReference>
<dbReference type="EMBL" id="CYKH01002246">
    <property type="protein sequence ID" value="CUG94423.1"/>
    <property type="molecule type" value="Genomic_DNA"/>
</dbReference>
<reference evidence="4" key="1">
    <citation type="submission" date="2015-09" db="EMBL/GenBank/DDBJ databases">
        <authorList>
            <consortium name="Pathogen Informatics"/>
        </authorList>
    </citation>
    <scope>NUCLEOTIDE SEQUENCE [LARGE SCALE GENOMIC DNA]</scope>
    <source>
        <strain evidence="4">Lake Konstanz</strain>
    </source>
</reference>
<evidence type="ECO:0000256" key="1">
    <source>
        <dbReference type="SAM" id="MobiDB-lite"/>
    </source>
</evidence>
<name>A0A0S4JWJ4_BODSA</name>